<dbReference type="PANTHER" id="PTHR30558:SF7">
    <property type="entry name" value="TOL-PAL SYSTEM PROTEIN TOLR"/>
    <property type="match status" value="1"/>
</dbReference>
<keyword evidence="7" id="KW-0653">Protein transport</keyword>
<dbReference type="InterPro" id="IPR003400">
    <property type="entry name" value="ExbD"/>
</dbReference>
<feature type="transmembrane region" description="Helical" evidence="8">
    <location>
        <begin position="20"/>
        <end position="43"/>
    </location>
</feature>
<keyword evidence="3" id="KW-1003">Cell membrane</keyword>
<accession>A0A3M8QTW5</accession>
<keyword evidence="5 8" id="KW-1133">Transmembrane helix</keyword>
<dbReference type="GO" id="GO:0015031">
    <property type="term" value="P:protein transport"/>
    <property type="evidence" value="ECO:0007669"/>
    <property type="project" value="UniProtKB-KW"/>
</dbReference>
<comment type="subcellular location">
    <subcellularLocation>
        <location evidence="1">Cell membrane</location>
        <topology evidence="1">Single-pass membrane protein</topology>
    </subcellularLocation>
    <subcellularLocation>
        <location evidence="7">Cell membrane</location>
        <topology evidence="7">Single-pass type II membrane protein</topology>
    </subcellularLocation>
</comment>
<evidence type="ECO:0000256" key="5">
    <source>
        <dbReference type="ARBA" id="ARBA00022989"/>
    </source>
</evidence>
<evidence type="ECO:0000256" key="8">
    <source>
        <dbReference type="SAM" id="Phobius"/>
    </source>
</evidence>
<evidence type="ECO:0000313" key="9">
    <source>
        <dbReference type="EMBL" id="RNF59729.1"/>
    </source>
</evidence>
<evidence type="ECO:0000256" key="3">
    <source>
        <dbReference type="ARBA" id="ARBA00022475"/>
    </source>
</evidence>
<evidence type="ECO:0000256" key="2">
    <source>
        <dbReference type="ARBA" id="ARBA00005811"/>
    </source>
</evidence>
<keyword evidence="6 8" id="KW-0472">Membrane</keyword>
<dbReference type="GO" id="GO:0005886">
    <property type="term" value="C:plasma membrane"/>
    <property type="evidence" value="ECO:0007669"/>
    <property type="project" value="UniProtKB-SubCell"/>
</dbReference>
<evidence type="ECO:0000256" key="4">
    <source>
        <dbReference type="ARBA" id="ARBA00022692"/>
    </source>
</evidence>
<proteinExistence type="inferred from homology"/>
<evidence type="ECO:0000256" key="1">
    <source>
        <dbReference type="ARBA" id="ARBA00004162"/>
    </source>
</evidence>
<reference evidence="9" key="1">
    <citation type="submission" date="2018-10" db="EMBL/GenBank/DDBJ databases">
        <title>Acidithiobacillus sulfuriphilus sp. nov.: an extremely acidophilic sulfur-oxidizing chemolithotroph isolated from a neutral pH environment.</title>
        <authorList>
            <person name="Falagan C."/>
            <person name="Moya-Beltran A."/>
            <person name="Quatrini R."/>
            <person name="Johnson D.B."/>
        </authorList>
    </citation>
    <scope>NUCLEOTIDE SEQUENCE [LARGE SCALE GENOMIC DNA]</scope>
    <source>
        <strain evidence="9">CJ-2</strain>
    </source>
</reference>
<gene>
    <name evidence="9" type="ORF">EC580_10525</name>
</gene>
<evidence type="ECO:0000256" key="7">
    <source>
        <dbReference type="RuleBase" id="RU003879"/>
    </source>
</evidence>
<keyword evidence="4 7" id="KW-0812">Transmembrane</keyword>
<comment type="caution">
    <text evidence="9">The sequence shown here is derived from an EMBL/GenBank/DDBJ whole genome shotgun (WGS) entry which is preliminary data.</text>
</comment>
<keyword evidence="7" id="KW-0813">Transport</keyword>
<sequence>MEKSMFQHPYDQDQEALSEINITPMVDVMLVLCLIFLVTAPLVQQAIPLDLPRAAAQPLPAKAETVSLALTATGGILWNGTPVSPTALADRLADLAGRSPVPPVLLRADAKTPYDRVAGLLAKVQKSGLSQVALVTQPSEP</sequence>
<dbReference type="EMBL" id="RIZI01000181">
    <property type="protein sequence ID" value="RNF59729.1"/>
    <property type="molecule type" value="Genomic_DNA"/>
</dbReference>
<dbReference type="AlphaFoldDB" id="A0A3M8QTW5"/>
<protein>
    <submittedName>
        <fullName evidence="9">Biopolymer transporter ExbD</fullName>
    </submittedName>
</protein>
<dbReference type="Gene3D" id="3.30.420.270">
    <property type="match status" value="1"/>
</dbReference>
<name>A0A3M8QTW5_9PROT</name>
<evidence type="ECO:0000256" key="6">
    <source>
        <dbReference type="ARBA" id="ARBA00023136"/>
    </source>
</evidence>
<dbReference type="Pfam" id="PF02472">
    <property type="entry name" value="ExbD"/>
    <property type="match status" value="1"/>
</dbReference>
<comment type="similarity">
    <text evidence="2 7">Belongs to the ExbD/TolR family.</text>
</comment>
<dbReference type="GO" id="GO:0022857">
    <property type="term" value="F:transmembrane transporter activity"/>
    <property type="evidence" value="ECO:0007669"/>
    <property type="project" value="InterPro"/>
</dbReference>
<dbReference type="PANTHER" id="PTHR30558">
    <property type="entry name" value="EXBD MEMBRANE COMPONENT OF PMF-DRIVEN MACROMOLECULE IMPORT SYSTEM"/>
    <property type="match status" value="1"/>
</dbReference>
<organism evidence="9">
    <name type="scientific">Acidithiobacillus sulfuriphilus</name>
    <dbReference type="NCBI Taxonomy" id="1867749"/>
    <lineage>
        <taxon>Bacteria</taxon>
        <taxon>Pseudomonadati</taxon>
        <taxon>Pseudomonadota</taxon>
        <taxon>Acidithiobacillia</taxon>
        <taxon>Acidithiobacillales</taxon>
        <taxon>Acidithiobacillaceae</taxon>
        <taxon>Acidithiobacillus</taxon>
    </lineage>
</organism>